<proteinExistence type="predicted"/>
<protein>
    <recommendedName>
        <fullName evidence="1">GTPase-associated system helical domain-containing protein</fullName>
    </recommendedName>
</protein>
<dbReference type="EMBL" id="UGWZ01000001">
    <property type="protein sequence ID" value="SUG17097.1"/>
    <property type="molecule type" value="Genomic_DNA"/>
</dbReference>
<dbReference type="AlphaFoldDB" id="A0A379S8D5"/>
<gene>
    <name evidence="2" type="ORF">NCTC7295_04837</name>
</gene>
<evidence type="ECO:0000259" key="1">
    <source>
        <dbReference type="Pfam" id="PF19994"/>
    </source>
</evidence>
<evidence type="ECO:0000313" key="3">
    <source>
        <dbReference type="Proteomes" id="UP000254124"/>
    </source>
</evidence>
<reference evidence="2 3" key="1">
    <citation type="submission" date="2018-06" db="EMBL/GenBank/DDBJ databases">
        <authorList>
            <consortium name="Pathogen Informatics"/>
            <person name="Doyle S."/>
        </authorList>
    </citation>
    <scope>NUCLEOTIDE SEQUENCE [LARGE SCALE GENOMIC DNA]</scope>
    <source>
        <strain evidence="2 3">NCTC7295</strain>
    </source>
</reference>
<evidence type="ECO:0000313" key="2">
    <source>
        <dbReference type="EMBL" id="SUG17097.1"/>
    </source>
</evidence>
<dbReference type="Proteomes" id="UP000254124">
    <property type="component" value="Unassembled WGS sequence"/>
</dbReference>
<sequence length="361" mass="41400">MVNKLNYSLPDLYKLSKISITPKEIEVKLSAIKHIIDNNTGAELFDLIQLYYNIDNDNEYIWFKEAFTEYDSSFSMVDSTRELAILSTYLINNIMQTDSDIALSVLTSSFAGTRSPLLFPELIEISKSTLLNHIYKNKAQDLTICEPNKYPIENSVSENLSEDDLTDAENIPNILVSISSEKDSFITELSKNFHSNIVRMNQKIEFLQEESNILWWLVGEYSNLMNEHYSSVEKPIAAITTALELSELTISSLGPASSSQLLYKVLNVSKKSRKAKFKFNEYIENIPTLLFERFAIDPVIEQYNFMFPVYTALKKYYEIGNELAWCKAFRTATGLSDDIELSPIDLSTQLYRESLLLKCFK</sequence>
<name>A0A379S8D5_SALER</name>
<feature type="domain" description="GTPase-associated system helical" evidence="1">
    <location>
        <begin position="122"/>
        <end position="359"/>
    </location>
</feature>
<dbReference type="Pfam" id="PF19994">
    <property type="entry name" value="GASH"/>
    <property type="match status" value="1"/>
</dbReference>
<dbReference type="InterPro" id="IPR045523">
    <property type="entry name" value="GASH"/>
</dbReference>
<organism evidence="2 3">
    <name type="scientific">Salmonella enterica subsp. arizonae</name>
    <dbReference type="NCBI Taxonomy" id="59203"/>
    <lineage>
        <taxon>Bacteria</taxon>
        <taxon>Pseudomonadati</taxon>
        <taxon>Pseudomonadota</taxon>
        <taxon>Gammaproteobacteria</taxon>
        <taxon>Enterobacterales</taxon>
        <taxon>Enterobacteriaceae</taxon>
        <taxon>Salmonella</taxon>
    </lineage>
</organism>
<accession>A0A379S8D5</accession>